<accession>A0ABX7SSR5</accession>
<gene>
    <name evidence="1" type="ORF">JL193_14485</name>
</gene>
<dbReference type="InterPro" id="IPR002591">
    <property type="entry name" value="Phosphodiest/P_Trfase"/>
</dbReference>
<dbReference type="PANTHER" id="PTHR10151:SF120">
    <property type="entry name" value="BIS(5'-ADENOSYL)-TRIPHOSPHATASE"/>
    <property type="match status" value="1"/>
</dbReference>
<dbReference type="InterPro" id="IPR017850">
    <property type="entry name" value="Alkaline_phosphatase_core_sf"/>
</dbReference>
<evidence type="ECO:0000313" key="1">
    <source>
        <dbReference type="EMBL" id="QTD37297.1"/>
    </source>
</evidence>
<dbReference type="PANTHER" id="PTHR10151">
    <property type="entry name" value="ECTONUCLEOTIDE PYROPHOSPHATASE/PHOSPHODIESTERASE"/>
    <property type="match status" value="1"/>
</dbReference>
<protein>
    <submittedName>
        <fullName evidence="1">Alkaline phosphatase family protein</fullName>
    </submittedName>
</protein>
<keyword evidence="2" id="KW-1185">Reference proteome</keyword>
<sequence>MNKIFYIFLIAFSIQISNAQNNEKKVLFVIVDGISADVIEKIPTPNLDIIAKEGSYTRAYVGGLKDGYSKTPTISAVGYNSLLTGTWANKHNVWGNGIVAPNYKYWTIFRFAKELHIPDLKTAIFSTWLDNRTKLVGENLPATGNLQLDYHFDGFEKDTLNFPHDKERMFIHKIDEHVVKEASAYIKKKSPDLSWVYLEYTDDMGHRFGDSEQFYNAVKIMDKQIGSLWNALKYREKSHNENWEIFITTDHGRNRKTGKGHGGQSDRERLTWIVTNAKTNSYFKTKEPAIVDIMPTILRSLNLKPKKEQLWEIDGVPLTGKVSIANATANLKNNKLQVNWEVLNKKGKVKVYIATTNNFSKGKKDQYILMKNIKTRKKEVIIDVSKFKSSFYKVVLEGKYNTINTWVINK</sequence>
<proteinExistence type="predicted"/>
<name>A0ABX7SSR5_9FLAO</name>
<organism evidence="1 2">
    <name type="scientific">Polaribacter batillariae</name>
    <dbReference type="NCBI Taxonomy" id="2808900"/>
    <lineage>
        <taxon>Bacteria</taxon>
        <taxon>Pseudomonadati</taxon>
        <taxon>Bacteroidota</taxon>
        <taxon>Flavobacteriia</taxon>
        <taxon>Flavobacteriales</taxon>
        <taxon>Flavobacteriaceae</taxon>
    </lineage>
</organism>
<dbReference type="RefSeq" id="WP_207971468.1">
    <property type="nucleotide sequence ID" value="NZ_CP071795.1"/>
</dbReference>
<dbReference type="SUPFAM" id="SSF53649">
    <property type="entry name" value="Alkaline phosphatase-like"/>
    <property type="match status" value="1"/>
</dbReference>
<dbReference type="Pfam" id="PF01663">
    <property type="entry name" value="Phosphodiest"/>
    <property type="match status" value="1"/>
</dbReference>
<dbReference type="Proteomes" id="UP000663935">
    <property type="component" value="Chromosome"/>
</dbReference>
<dbReference type="EMBL" id="CP071795">
    <property type="protein sequence ID" value="QTD37297.1"/>
    <property type="molecule type" value="Genomic_DNA"/>
</dbReference>
<evidence type="ECO:0000313" key="2">
    <source>
        <dbReference type="Proteomes" id="UP000663935"/>
    </source>
</evidence>
<dbReference type="Gene3D" id="3.40.720.10">
    <property type="entry name" value="Alkaline Phosphatase, subunit A"/>
    <property type="match status" value="1"/>
</dbReference>
<reference evidence="1 2" key="1">
    <citation type="submission" date="2021-03" db="EMBL/GenBank/DDBJ databases">
        <title>Complete genome of Polaribacter_sp.G4M1.</title>
        <authorList>
            <person name="Jeong S.W."/>
            <person name="Bae J.W."/>
        </authorList>
    </citation>
    <scope>NUCLEOTIDE SEQUENCE [LARGE SCALE GENOMIC DNA]</scope>
    <source>
        <strain evidence="1 2">G4M1</strain>
    </source>
</reference>